<dbReference type="EMBL" id="LXTC01000005">
    <property type="protein sequence ID" value="OBA19822.1"/>
    <property type="molecule type" value="Genomic_DNA"/>
</dbReference>
<sequence>MTEIRKHDSLPPYRSLVNPSLTYDYQTHRVIHLSPLEIKDIVARFQSTQLQKPKTALQMKYRSLLSDVSMKALRITRKVLSLKNGHLHMGAPPGRASGRTNLTFQLLPPEILVTIFTYVDDRDSYRNCLYTSKSFYQLAKPFVYRHVCFTSTYRYAQFITCLRLNSALGSFVLDVDLSQLRAGNADNSEDINAYLSQVLAGWRDWKFKTNLYALHHVAVPMSKSCTNLVSAARSQNGTKHTKLSRYFKRRKSQSNVNVPDVSTLKLNTTSRQTTPGAARPHPTMNRFLLNHASSKDLPVGYILHLINLCPNLASLNLASLSLSTDYRVKRAFQSRYQSYDLMNNYSKDMLKIVESLGPSTLSTDHPAHQSILKSSLAGITSSASSIFSFGTFNTPVPKYNSLLPPVNLVAPDIQYGNKGDGRVFLSDLSLKSINTSHLEMIQQKEVFQCLQKRQPTLHYLNMSSMIWVNLKLIQEYLTTVFGSDLREVNIDGKKITLFRGKKYEVGEVIVDGDARDGESKSFRNKIIDIRNSGMNKNLPWAQIINTGTRVGERLVYRILNNELVSVDEENSARERNRRGRVGENYLL</sequence>
<evidence type="ECO:0000259" key="1">
    <source>
        <dbReference type="PROSITE" id="PS50181"/>
    </source>
</evidence>
<evidence type="ECO:0000313" key="3">
    <source>
        <dbReference type="Proteomes" id="UP000092555"/>
    </source>
</evidence>
<dbReference type="AlphaFoldDB" id="A0A1A0H7E9"/>
<gene>
    <name evidence="2" type="ORF">METBIDRAFT_45630</name>
</gene>
<evidence type="ECO:0000313" key="2">
    <source>
        <dbReference type="EMBL" id="OBA19822.1"/>
    </source>
</evidence>
<reference evidence="2 3" key="1">
    <citation type="submission" date="2016-05" db="EMBL/GenBank/DDBJ databases">
        <title>Comparative genomics of biotechnologically important yeasts.</title>
        <authorList>
            <consortium name="DOE Joint Genome Institute"/>
            <person name="Riley R."/>
            <person name="Haridas S."/>
            <person name="Wolfe K.H."/>
            <person name="Lopes M.R."/>
            <person name="Hittinger C.T."/>
            <person name="Goker M."/>
            <person name="Salamov A."/>
            <person name="Wisecaver J."/>
            <person name="Long T.M."/>
            <person name="Aerts A.L."/>
            <person name="Barry K."/>
            <person name="Choi C."/>
            <person name="Clum A."/>
            <person name="Coughlan A.Y."/>
            <person name="Deshpande S."/>
            <person name="Douglass A.P."/>
            <person name="Hanson S.J."/>
            <person name="Klenk H.-P."/>
            <person name="LaButti K."/>
            <person name="Lapidus A."/>
            <person name="Lindquist E."/>
            <person name="Lipzen A."/>
            <person name="Meier-kolthoff J.P."/>
            <person name="Ohm R.A."/>
            <person name="Otillar R.P."/>
            <person name="Pangilinan J."/>
            <person name="Peng Y."/>
            <person name="Rokas A."/>
            <person name="Rosa C.A."/>
            <person name="Scheuner C."/>
            <person name="Sibirny A.A."/>
            <person name="Slot J.C."/>
            <person name="Stielow J.B."/>
            <person name="Sun H."/>
            <person name="Kurtzman C.P."/>
            <person name="Blackwell M."/>
            <person name="Grigoriev I.V."/>
            <person name="Jeffries T.W."/>
        </authorList>
    </citation>
    <scope>NUCLEOTIDE SEQUENCE [LARGE SCALE GENOMIC DNA]</scope>
    <source>
        <strain evidence="2 3">NRRL YB-4993</strain>
    </source>
</reference>
<dbReference type="Proteomes" id="UP000092555">
    <property type="component" value="Unassembled WGS sequence"/>
</dbReference>
<proteinExistence type="predicted"/>
<organism evidence="2 3">
    <name type="scientific">Metschnikowia bicuspidata var. bicuspidata NRRL YB-4993</name>
    <dbReference type="NCBI Taxonomy" id="869754"/>
    <lineage>
        <taxon>Eukaryota</taxon>
        <taxon>Fungi</taxon>
        <taxon>Dikarya</taxon>
        <taxon>Ascomycota</taxon>
        <taxon>Saccharomycotina</taxon>
        <taxon>Pichiomycetes</taxon>
        <taxon>Metschnikowiaceae</taxon>
        <taxon>Metschnikowia</taxon>
    </lineage>
</organism>
<dbReference type="SUPFAM" id="SSF81383">
    <property type="entry name" value="F-box domain"/>
    <property type="match status" value="1"/>
</dbReference>
<dbReference type="RefSeq" id="XP_018710347.1">
    <property type="nucleotide sequence ID" value="XM_018857939.1"/>
</dbReference>
<accession>A0A1A0H7E9</accession>
<dbReference type="PROSITE" id="PS50181">
    <property type="entry name" value="FBOX"/>
    <property type="match status" value="1"/>
</dbReference>
<dbReference type="InterPro" id="IPR036047">
    <property type="entry name" value="F-box-like_dom_sf"/>
</dbReference>
<protein>
    <recommendedName>
        <fullName evidence="1">F-box domain-containing protein</fullName>
    </recommendedName>
</protein>
<name>A0A1A0H7E9_9ASCO</name>
<feature type="domain" description="F-box" evidence="1">
    <location>
        <begin position="101"/>
        <end position="147"/>
    </location>
</feature>
<dbReference type="Pfam" id="PF12937">
    <property type="entry name" value="F-box-like"/>
    <property type="match status" value="1"/>
</dbReference>
<keyword evidence="3" id="KW-1185">Reference proteome</keyword>
<dbReference type="STRING" id="869754.A0A1A0H7E9"/>
<dbReference type="GeneID" id="30030915"/>
<dbReference type="OrthoDB" id="5351126at2759"/>
<dbReference type="InterPro" id="IPR001810">
    <property type="entry name" value="F-box_dom"/>
</dbReference>
<comment type="caution">
    <text evidence="2">The sequence shown here is derived from an EMBL/GenBank/DDBJ whole genome shotgun (WGS) entry which is preliminary data.</text>
</comment>